<evidence type="ECO:0000313" key="2">
    <source>
        <dbReference type="Proteomes" id="UP000887013"/>
    </source>
</evidence>
<gene>
    <name evidence="1" type="primary">NCL1_51334</name>
    <name evidence="1" type="ORF">NPIL_519701</name>
</gene>
<organism evidence="1 2">
    <name type="scientific">Nephila pilipes</name>
    <name type="common">Giant wood spider</name>
    <name type="synonym">Nephila maculata</name>
    <dbReference type="NCBI Taxonomy" id="299642"/>
    <lineage>
        <taxon>Eukaryota</taxon>
        <taxon>Metazoa</taxon>
        <taxon>Ecdysozoa</taxon>
        <taxon>Arthropoda</taxon>
        <taxon>Chelicerata</taxon>
        <taxon>Arachnida</taxon>
        <taxon>Araneae</taxon>
        <taxon>Araneomorphae</taxon>
        <taxon>Entelegynae</taxon>
        <taxon>Araneoidea</taxon>
        <taxon>Nephilidae</taxon>
        <taxon>Nephila</taxon>
    </lineage>
</organism>
<sequence length="495" mass="58112">MLNQPPALSLREMAMLKIAVAVCNDPEVRHLVKEYGSSAFAFPCRETHLFLSKEPASYEGKAHALRIDECRAEALMRTCASVDLIVHIEPKDEYTGEPLIDLLPSQKWEKLVVSKLFSILESPLLQKELFTLVRLISYEIDKWFKDHNDIIHCNSEIQYSFQWKSQGKIDREETAKILITNETLRVSERYGLACYYYLEEEAFYLWNRMTNAEKKRFYEGAIFIPFWFVNKWERQERTVPWSYFAWVYVHNPLGLRNIFPKLKGSQKLEFLRSILFRRSIDYEDMLFCLSEIDVSEHEDVFKACSAQVLECLLNWPLQSEFINVSNHLLPYITEKDFRDLLESIIYSRIMVGFKDYDYVRLLQEFWAVSPSHFKESVKEDGIYKPLMFAVNYDLEQPFPSEQFFDYYEEEDLNFVFCGVKYCLFKRENSFPSGMDWKHGTLAELYKGCKRIQDATTLLHLSVVASDDAQLSFSIPDAQLSQMVDASNFAVDAELQ</sequence>
<comment type="caution">
    <text evidence="1">The sequence shown here is derived from an EMBL/GenBank/DDBJ whole genome shotgun (WGS) entry which is preliminary data.</text>
</comment>
<reference evidence="1" key="1">
    <citation type="submission" date="2020-08" db="EMBL/GenBank/DDBJ databases">
        <title>Multicomponent nature underlies the extraordinary mechanical properties of spider dragline silk.</title>
        <authorList>
            <person name="Kono N."/>
            <person name="Nakamura H."/>
            <person name="Mori M."/>
            <person name="Yoshida Y."/>
            <person name="Ohtoshi R."/>
            <person name="Malay A.D."/>
            <person name="Moran D.A.P."/>
            <person name="Tomita M."/>
            <person name="Numata K."/>
            <person name="Arakawa K."/>
        </authorList>
    </citation>
    <scope>NUCLEOTIDE SEQUENCE</scope>
</reference>
<dbReference type="OrthoDB" id="6423835at2759"/>
<dbReference type="AlphaFoldDB" id="A0A8X6NNB0"/>
<accession>A0A8X6NNB0</accession>
<proteinExistence type="predicted"/>
<dbReference type="Proteomes" id="UP000887013">
    <property type="component" value="Unassembled WGS sequence"/>
</dbReference>
<protein>
    <submittedName>
        <fullName evidence="1">Uncharacterized protein</fullName>
    </submittedName>
</protein>
<name>A0A8X6NNB0_NEPPI</name>
<dbReference type="EMBL" id="BMAW01060283">
    <property type="protein sequence ID" value="GFT25438.1"/>
    <property type="molecule type" value="Genomic_DNA"/>
</dbReference>
<keyword evidence="2" id="KW-1185">Reference proteome</keyword>
<evidence type="ECO:0000313" key="1">
    <source>
        <dbReference type="EMBL" id="GFT25438.1"/>
    </source>
</evidence>